<evidence type="ECO:0000256" key="1">
    <source>
        <dbReference type="SAM" id="SignalP"/>
    </source>
</evidence>
<gene>
    <name evidence="2" type="ORF">PAC_06174</name>
</gene>
<dbReference type="Proteomes" id="UP000184330">
    <property type="component" value="Unassembled WGS sequence"/>
</dbReference>
<proteinExistence type="predicted"/>
<dbReference type="AlphaFoldDB" id="A0A1L7WU36"/>
<organism evidence="2 3">
    <name type="scientific">Phialocephala subalpina</name>
    <dbReference type="NCBI Taxonomy" id="576137"/>
    <lineage>
        <taxon>Eukaryota</taxon>
        <taxon>Fungi</taxon>
        <taxon>Dikarya</taxon>
        <taxon>Ascomycota</taxon>
        <taxon>Pezizomycotina</taxon>
        <taxon>Leotiomycetes</taxon>
        <taxon>Helotiales</taxon>
        <taxon>Mollisiaceae</taxon>
        <taxon>Phialocephala</taxon>
        <taxon>Phialocephala fortinii species complex</taxon>
    </lineage>
</organism>
<keyword evidence="1" id="KW-0732">Signal</keyword>
<name>A0A1L7WU36_9HELO</name>
<keyword evidence="3" id="KW-1185">Reference proteome</keyword>
<accession>A0A1L7WU36</accession>
<reference evidence="2 3" key="1">
    <citation type="submission" date="2016-03" db="EMBL/GenBank/DDBJ databases">
        <authorList>
            <person name="Ploux O."/>
        </authorList>
    </citation>
    <scope>NUCLEOTIDE SEQUENCE [LARGE SCALE GENOMIC DNA]</scope>
    <source>
        <strain evidence="2 3">UAMH 11012</strain>
    </source>
</reference>
<feature type="chain" id="PRO_5012679441" evidence="1">
    <location>
        <begin position="19"/>
        <end position="160"/>
    </location>
</feature>
<evidence type="ECO:0000313" key="3">
    <source>
        <dbReference type="Proteomes" id="UP000184330"/>
    </source>
</evidence>
<dbReference type="OrthoDB" id="10534505at2759"/>
<feature type="signal peptide" evidence="1">
    <location>
        <begin position="1"/>
        <end position="18"/>
    </location>
</feature>
<sequence length="160" mass="15836">MKTSILTVASALLTFVAAANQIDNPLGFIGFEGAALDSTSSTIQITETRSSTVVLFVSDASTGYSTGLETTTETISSVLTHSGTTTSEHYTTTITSTLSIPTTTYPATSKLLVGGSATTSSAASSTSTSASSSTSKAAAPSLAVDIGGLLGVAAGVVVLL</sequence>
<evidence type="ECO:0000313" key="2">
    <source>
        <dbReference type="EMBL" id="CZR56286.1"/>
    </source>
</evidence>
<dbReference type="EMBL" id="FJOG01000007">
    <property type="protein sequence ID" value="CZR56286.1"/>
    <property type="molecule type" value="Genomic_DNA"/>
</dbReference>
<protein>
    <submittedName>
        <fullName evidence="2">Uncharacterized protein</fullName>
    </submittedName>
</protein>